<feature type="compositionally biased region" description="Basic residues" evidence="1">
    <location>
        <begin position="142"/>
        <end position="153"/>
    </location>
</feature>
<feature type="non-terminal residue" evidence="2">
    <location>
        <position position="1"/>
    </location>
</feature>
<feature type="compositionally biased region" description="Basic residues" evidence="1">
    <location>
        <begin position="1"/>
        <end position="16"/>
    </location>
</feature>
<reference evidence="2" key="1">
    <citation type="submission" date="2020-02" db="EMBL/GenBank/DDBJ databases">
        <authorList>
            <person name="Meier V. D."/>
        </authorList>
    </citation>
    <scope>NUCLEOTIDE SEQUENCE</scope>
    <source>
        <strain evidence="2">AVDCRST_MAG02</strain>
    </source>
</reference>
<feature type="region of interest" description="Disordered" evidence="1">
    <location>
        <begin position="56"/>
        <end position="162"/>
    </location>
</feature>
<evidence type="ECO:0000256" key="1">
    <source>
        <dbReference type="SAM" id="MobiDB-lite"/>
    </source>
</evidence>
<feature type="compositionally biased region" description="Basic residues" evidence="1">
    <location>
        <begin position="109"/>
        <end position="130"/>
    </location>
</feature>
<dbReference type="EMBL" id="CADCVH010000040">
    <property type="protein sequence ID" value="CAA9453607.1"/>
    <property type="molecule type" value="Genomic_DNA"/>
</dbReference>
<protein>
    <submittedName>
        <fullName evidence="2">Dihydrofolate reductase homolog</fullName>
    </submittedName>
</protein>
<gene>
    <name evidence="2" type="ORF">AVDCRST_MAG02-1236</name>
</gene>
<sequence length="180" mass="19821">AETGRHRVYVAGRRRGGPGPDLALLERRDRGVQGRGDRGQRRLAPWARYLRGVRGGLAAQDRGGRGGLLQQRAQARGLRHPRRAPGVEQLDAHQGRSRRGDPQPQAPGRRGHHGPRQRRARAIAHAKRPRGPLPAPRLPAGRGRRQAPVRKGHPRDVEARGIAVVRLGRRGARLRTGPPI</sequence>
<organism evidence="2">
    <name type="scientific">uncultured Rubrobacteraceae bacterium</name>
    <dbReference type="NCBI Taxonomy" id="349277"/>
    <lineage>
        <taxon>Bacteria</taxon>
        <taxon>Bacillati</taxon>
        <taxon>Actinomycetota</taxon>
        <taxon>Rubrobacteria</taxon>
        <taxon>Rubrobacterales</taxon>
        <taxon>Rubrobacteraceae</taxon>
        <taxon>environmental samples</taxon>
    </lineage>
</organism>
<feature type="non-terminal residue" evidence="2">
    <location>
        <position position="180"/>
    </location>
</feature>
<name>A0A6J4QXF8_9ACTN</name>
<feature type="region of interest" description="Disordered" evidence="1">
    <location>
        <begin position="1"/>
        <end position="42"/>
    </location>
</feature>
<feature type="compositionally biased region" description="Basic and acidic residues" evidence="1">
    <location>
        <begin position="24"/>
        <end position="40"/>
    </location>
</feature>
<feature type="compositionally biased region" description="Basic and acidic residues" evidence="1">
    <location>
        <begin position="90"/>
        <end position="101"/>
    </location>
</feature>
<evidence type="ECO:0000313" key="2">
    <source>
        <dbReference type="EMBL" id="CAA9453607.1"/>
    </source>
</evidence>
<proteinExistence type="predicted"/>
<dbReference type="AlphaFoldDB" id="A0A6J4QXF8"/>
<accession>A0A6J4QXF8</accession>